<keyword evidence="3" id="KW-1185">Reference proteome</keyword>
<feature type="chain" id="PRO_5041389826" evidence="1">
    <location>
        <begin position="37"/>
        <end position="119"/>
    </location>
</feature>
<name>A0AA40KQT4_9HYME</name>
<feature type="signal peptide" evidence="1">
    <location>
        <begin position="1"/>
        <end position="36"/>
    </location>
</feature>
<feature type="non-terminal residue" evidence="2">
    <location>
        <position position="119"/>
    </location>
</feature>
<evidence type="ECO:0000313" key="2">
    <source>
        <dbReference type="EMBL" id="KAK1129375.1"/>
    </source>
</evidence>
<evidence type="ECO:0000313" key="3">
    <source>
        <dbReference type="Proteomes" id="UP001177670"/>
    </source>
</evidence>
<gene>
    <name evidence="2" type="ORF">K0M31_019109</name>
</gene>
<dbReference type="EMBL" id="JAHYIQ010000008">
    <property type="protein sequence ID" value="KAK1129375.1"/>
    <property type="molecule type" value="Genomic_DNA"/>
</dbReference>
<dbReference type="AlphaFoldDB" id="A0AA40KQT4"/>
<accession>A0AA40KQT4</accession>
<evidence type="ECO:0000256" key="1">
    <source>
        <dbReference type="SAM" id="SignalP"/>
    </source>
</evidence>
<reference evidence="2" key="1">
    <citation type="submission" date="2021-10" db="EMBL/GenBank/DDBJ databases">
        <title>Melipona bicolor Genome sequencing and assembly.</title>
        <authorList>
            <person name="Araujo N.S."/>
            <person name="Arias M.C."/>
        </authorList>
    </citation>
    <scope>NUCLEOTIDE SEQUENCE</scope>
    <source>
        <strain evidence="2">USP_2M_L1-L4_2017</strain>
        <tissue evidence="2">Whole body</tissue>
    </source>
</reference>
<dbReference type="Proteomes" id="UP001177670">
    <property type="component" value="Unassembled WGS sequence"/>
</dbReference>
<organism evidence="2 3">
    <name type="scientific">Melipona bicolor</name>
    <dbReference type="NCBI Taxonomy" id="60889"/>
    <lineage>
        <taxon>Eukaryota</taxon>
        <taxon>Metazoa</taxon>
        <taxon>Ecdysozoa</taxon>
        <taxon>Arthropoda</taxon>
        <taxon>Hexapoda</taxon>
        <taxon>Insecta</taxon>
        <taxon>Pterygota</taxon>
        <taxon>Neoptera</taxon>
        <taxon>Endopterygota</taxon>
        <taxon>Hymenoptera</taxon>
        <taxon>Apocrita</taxon>
        <taxon>Aculeata</taxon>
        <taxon>Apoidea</taxon>
        <taxon>Anthophila</taxon>
        <taxon>Apidae</taxon>
        <taxon>Melipona</taxon>
    </lineage>
</organism>
<keyword evidence="1" id="KW-0732">Signal</keyword>
<proteinExistence type="predicted"/>
<protein>
    <submittedName>
        <fullName evidence="2">Uncharacterized protein</fullName>
    </submittedName>
</protein>
<sequence>MARAARLYLERRESTAWRCWLAPLLSLPLCFLFADGRQGTRTTVTLHGREDGLIIPAVSFEETHPLLASARGPRVILDTFRGNRKMEAISTLPFSYGYVVRSSFQAFRINDSKEELVSL</sequence>
<comment type="caution">
    <text evidence="2">The sequence shown here is derived from an EMBL/GenBank/DDBJ whole genome shotgun (WGS) entry which is preliminary data.</text>
</comment>